<dbReference type="EMBL" id="ML119775">
    <property type="protein sequence ID" value="RPA74986.1"/>
    <property type="molecule type" value="Genomic_DNA"/>
</dbReference>
<gene>
    <name evidence="2" type="ORF">BJ508DRAFT_312404</name>
</gene>
<reference evidence="2 3" key="1">
    <citation type="journal article" date="2018" name="Nat. Ecol. Evol.">
        <title>Pezizomycetes genomes reveal the molecular basis of ectomycorrhizal truffle lifestyle.</title>
        <authorList>
            <person name="Murat C."/>
            <person name="Payen T."/>
            <person name="Noel B."/>
            <person name="Kuo A."/>
            <person name="Morin E."/>
            <person name="Chen J."/>
            <person name="Kohler A."/>
            <person name="Krizsan K."/>
            <person name="Balestrini R."/>
            <person name="Da Silva C."/>
            <person name="Montanini B."/>
            <person name="Hainaut M."/>
            <person name="Levati E."/>
            <person name="Barry K.W."/>
            <person name="Belfiori B."/>
            <person name="Cichocki N."/>
            <person name="Clum A."/>
            <person name="Dockter R.B."/>
            <person name="Fauchery L."/>
            <person name="Guy J."/>
            <person name="Iotti M."/>
            <person name="Le Tacon F."/>
            <person name="Lindquist E.A."/>
            <person name="Lipzen A."/>
            <person name="Malagnac F."/>
            <person name="Mello A."/>
            <person name="Molinier V."/>
            <person name="Miyauchi S."/>
            <person name="Poulain J."/>
            <person name="Riccioni C."/>
            <person name="Rubini A."/>
            <person name="Sitrit Y."/>
            <person name="Splivallo R."/>
            <person name="Traeger S."/>
            <person name="Wang M."/>
            <person name="Zifcakova L."/>
            <person name="Wipf D."/>
            <person name="Zambonelli A."/>
            <person name="Paolocci F."/>
            <person name="Nowrousian M."/>
            <person name="Ottonello S."/>
            <person name="Baldrian P."/>
            <person name="Spatafora J.W."/>
            <person name="Henrissat B."/>
            <person name="Nagy L.G."/>
            <person name="Aury J.M."/>
            <person name="Wincker P."/>
            <person name="Grigoriev I.V."/>
            <person name="Bonfante P."/>
            <person name="Martin F.M."/>
        </authorList>
    </citation>
    <scope>NUCLEOTIDE SEQUENCE [LARGE SCALE GENOMIC DNA]</scope>
    <source>
        <strain evidence="2 3">RN42</strain>
    </source>
</reference>
<organism evidence="2 3">
    <name type="scientific">Ascobolus immersus RN42</name>
    <dbReference type="NCBI Taxonomy" id="1160509"/>
    <lineage>
        <taxon>Eukaryota</taxon>
        <taxon>Fungi</taxon>
        <taxon>Dikarya</taxon>
        <taxon>Ascomycota</taxon>
        <taxon>Pezizomycotina</taxon>
        <taxon>Pezizomycetes</taxon>
        <taxon>Pezizales</taxon>
        <taxon>Ascobolaceae</taxon>
        <taxon>Ascobolus</taxon>
    </lineage>
</organism>
<feature type="region of interest" description="Disordered" evidence="1">
    <location>
        <begin position="428"/>
        <end position="449"/>
    </location>
</feature>
<dbReference type="AlphaFoldDB" id="A0A3N4HPT7"/>
<sequence>MREAASPTRSASPNTEIGNDQGIHRANSLPKNLFLAAVKLAKGGIYNPVHPCSVVNSPSPTAESNQGEGAERDSETARSIAAADIPRPLEEHGFSQEQINSARRLALRLQDPEFNYWKWRDNKIEEIRCLLGESRRYAPGYPTDSAAEAQIQEAFVSFLNDLPFLTTDVLGLTHDQRAQKVLQKVEVTQLDQTDPQKCYFYTFRESLQTVEGDWKKIISSPDAKFEKLWQDNINAFPRMKMNLRFQDNATRNTSRFAFKAFNTLESLLEVSEETLDNHGSTRRPSDIVQKIFDAFLRHYNTILYGEVTRATRALISENLLFYLVSWSELVAAMEDNGKEWTGELAESQPLPAPSFNDHLRTFSCFDLPVLWDEVKDRFDDWLEDCKELERGIIERSKLIKEVYGMQELIHRFVEEAKEQGGVVGTSIQWHPRTRSPEPVSESSPVPCER</sequence>
<evidence type="ECO:0000256" key="1">
    <source>
        <dbReference type="SAM" id="MobiDB-lite"/>
    </source>
</evidence>
<feature type="region of interest" description="Disordered" evidence="1">
    <location>
        <begin position="1"/>
        <end position="23"/>
    </location>
</feature>
<feature type="compositionally biased region" description="Polar residues" evidence="1">
    <location>
        <begin position="7"/>
        <end position="18"/>
    </location>
</feature>
<feature type="compositionally biased region" description="Polar residues" evidence="1">
    <location>
        <begin position="54"/>
        <end position="67"/>
    </location>
</feature>
<evidence type="ECO:0000313" key="3">
    <source>
        <dbReference type="Proteomes" id="UP000275078"/>
    </source>
</evidence>
<proteinExistence type="predicted"/>
<evidence type="ECO:0000313" key="2">
    <source>
        <dbReference type="EMBL" id="RPA74986.1"/>
    </source>
</evidence>
<accession>A0A3N4HPT7</accession>
<keyword evidence="3" id="KW-1185">Reference proteome</keyword>
<dbReference type="Proteomes" id="UP000275078">
    <property type="component" value="Unassembled WGS sequence"/>
</dbReference>
<feature type="compositionally biased region" description="Low complexity" evidence="1">
    <location>
        <begin position="436"/>
        <end position="449"/>
    </location>
</feature>
<protein>
    <submittedName>
        <fullName evidence="2">Uncharacterized protein</fullName>
    </submittedName>
</protein>
<feature type="region of interest" description="Disordered" evidence="1">
    <location>
        <begin position="52"/>
        <end position="78"/>
    </location>
</feature>
<name>A0A3N4HPT7_ASCIM</name>